<dbReference type="Gramene" id="AUR62018320-RA">
    <property type="protein sequence ID" value="AUR62018320-RA:cds"/>
    <property type="gene ID" value="AUR62018320"/>
</dbReference>
<reference evidence="1" key="1">
    <citation type="journal article" date="2017" name="Nature">
        <title>The genome of Chenopodium quinoa.</title>
        <authorList>
            <person name="Jarvis D.E."/>
            <person name="Ho Y.S."/>
            <person name="Lightfoot D.J."/>
            <person name="Schmoeckel S.M."/>
            <person name="Li B."/>
            <person name="Borm T.J.A."/>
            <person name="Ohyanagi H."/>
            <person name="Mineta K."/>
            <person name="Michell C.T."/>
            <person name="Saber N."/>
            <person name="Kharbatia N.M."/>
            <person name="Rupper R.R."/>
            <person name="Sharp A.R."/>
            <person name="Dally N."/>
            <person name="Boughton B.A."/>
            <person name="Woo Y.H."/>
            <person name="Gao G."/>
            <person name="Schijlen E.G.W.M."/>
            <person name="Guo X."/>
            <person name="Momin A.A."/>
            <person name="Negrao S."/>
            <person name="Al-Babili S."/>
            <person name="Gehring C."/>
            <person name="Roessner U."/>
            <person name="Jung C."/>
            <person name="Murphy K."/>
            <person name="Arold S.T."/>
            <person name="Gojobori T."/>
            <person name="van der Linden C.G."/>
            <person name="van Loo E.N."/>
            <person name="Jellen E.N."/>
            <person name="Maughan P.J."/>
            <person name="Tester M."/>
        </authorList>
    </citation>
    <scope>NUCLEOTIDE SEQUENCE [LARGE SCALE GENOMIC DNA]</scope>
    <source>
        <strain evidence="1">cv. PI 614886</strain>
    </source>
</reference>
<evidence type="ECO:0000313" key="2">
    <source>
        <dbReference type="Proteomes" id="UP000596660"/>
    </source>
</evidence>
<dbReference type="AlphaFoldDB" id="A0A803LSX6"/>
<protein>
    <submittedName>
        <fullName evidence="1">Uncharacterized protein</fullName>
    </submittedName>
</protein>
<organism evidence="1 2">
    <name type="scientific">Chenopodium quinoa</name>
    <name type="common">Quinoa</name>
    <dbReference type="NCBI Taxonomy" id="63459"/>
    <lineage>
        <taxon>Eukaryota</taxon>
        <taxon>Viridiplantae</taxon>
        <taxon>Streptophyta</taxon>
        <taxon>Embryophyta</taxon>
        <taxon>Tracheophyta</taxon>
        <taxon>Spermatophyta</taxon>
        <taxon>Magnoliopsida</taxon>
        <taxon>eudicotyledons</taxon>
        <taxon>Gunneridae</taxon>
        <taxon>Pentapetalae</taxon>
        <taxon>Caryophyllales</taxon>
        <taxon>Chenopodiaceae</taxon>
        <taxon>Chenopodioideae</taxon>
        <taxon>Atripliceae</taxon>
        <taxon>Chenopodium</taxon>
    </lineage>
</organism>
<dbReference type="EnsemblPlants" id="AUR62018320-RA">
    <property type="protein sequence ID" value="AUR62018320-RA:cds"/>
    <property type="gene ID" value="AUR62018320"/>
</dbReference>
<proteinExistence type="predicted"/>
<evidence type="ECO:0000313" key="1">
    <source>
        <dbReference type="EnsemblPlants" id="AUR62018320-RA:cds"/>
    </source>
</evidence>
<dbReference type="Proteomes" id="UP000596660">
    <property type="component" value="Unplaced"/>
</dbReference>
<sequence>MFADIGHFTAFSVKVRKHCCRDVKSWKTSKIQAIDSANLDQICKMCSI</sequence>
<name>A0A803LSX6_CHEQI</name>
<keyword evidence="2" id="KW-1185">Reference proteome</keyword>
<reference evidence="1" key="2">
    <citation type="submission" date="2021-03" db="UniProtKB">
        <authorList>
            <consortium name="EnsemblPlants"/>
        </authorList>
    </citation>
    <scope>IDENTIFICATION</scope>
</reference>
<accession>A0A803LSX6</accession>